<gene>
    <name evidence="1" type="ORF">AVDCRST_MAG30-2345</name>
</gene>
<reference evidence="1" key="1">
    <citation type="submission" date="2020-02" db="EMBL/GenBank/DDBJ databases">
        <authorList>
            <person name="Meier V. D."/>
        </authorList>
    </citation>
    <scope>NUCLEOTIDE SEQUENCE</scope>
    <source>
        <strain evidence="1">AVDCRST_MAG30</strain>
    </source>
</reference>
<dbReference type="EMBL" id="CADCVS010000305">
    <property type="protein sequence ID" value="CAA9508554.1"/>
    <property type="molecule type" value="Genomic_DNA"/>
</dbReference>
<protein>
    <submittedName>
        <fullName evidence="1">Uncharacterized protein</fullName>
    </submittedName>
</protein>
<organism evidence="1">
    <name type="scientific">uncultured Solirubrobacteraceae bacterium</name>
    <dbReference type="NCBI Taxonomy" id="1162706"/>
    <lineage>
        <taxon>Bacteria</taxon>
        <taxon>Bacillati</taxon>
        <taxon>Actinomycetota</taxon>
        <taxon>Thermoleophilia</taxon>
        <taxon>Solirubrobacterales</taxon>
        <taxon>Solirubrobacteraceae</taxon>
        <taxon>environmental samples</taxon>
    </lineage>
</organism>
<dbReference type="AlphaFoldDB" id="A0A6J4SXV0"/>
<feature type="non-terminal residue" evidence="1">
    <location>
        <position position="1"/>
    </location>
</feature>
<proteinExistence type="predicted"/>
<evidence type="ECO:0000313" key="1">
    <source>
        <dbReference type="EMBL" id="CAA9508554.1"/>
    </source>
</evidence>
<name>A0A6J4SXV0_9ACTN</name>
<sequence length="35" mass="3700">GGSLHAMSTTTASSQPTPQRLAAIREQLTLLADYL</sequence>
<accession>A0A6J4SXV0</accession>